<dbReference type="FunFam" id="2.40.50.90:FF:000002">
    <property type="entry name" value="Staphylococcal nuclease domain-containing protein"/>
    <property type="match status" value="1"/>
</dbReference>
<dbReference type="InterPro" id="IPR016685">
    <property type="entry name" value="Silence_cplx_Nase-comp_TudorSN"/>
</dbReference>
<dbReference type="PANTHER" id="PTHR12302:SF2">
    <property type="entry name" value="STAPHYLOCOCCAL NUCLEASE DOMAIN-CONTAINING PROTEIN 1"/>
    <property type="match status" value="1"/>
</dbReference>
<comment type="subcellular location">
    <subcellularLocation>
        <location evidence="1">Cytoplasm</location>
    </subcellularLocation>
</comment>
<feature type="domain" description="TNase-like" evidence="4">
    <location>
        <begin position="313"/>
        <end position="442"/>
    </location>
</feature>
<protein>
    <recommendedName>
        <fullName evidence="4">TNase-like domain-containing protein</fullName>
    </recommendedName>
</protein>
<gene>
    <name evidence="5" type="ORF">TRFO_38441</name>
</gene>
<name>A0A1J4JDX8_9EUKA</name>
<dbReference type="Gene3D" id="2.40.50.90">
    <property type="match status" value="5"/>
</dbReference>
<dbReference type="GO" id="GO:0006402">
    <property type="term" value="P:mRNA catabolic process"/>
    <property type="evidence" value="ECO:0007669"/>
    <property type="project" value="TreeGrafter"/>
</dbReference>
<evidence type="ECO:0000256" key="2">
    <source>
        <dbReference type="ARBA" id="ARBA00022490"/>
    </source>
</evidence>
<dbReference type="GO" id="GO:0031047">
    <property type="term" value="P:regulatory ncRNA-mediated gene silencing"/>
    <property type="evidence" value="ECO:0007669"/>
    <property type="project" value="InterPro"/>
</dbReference>
<feature type="domain" description="TNase-like" evidence="4">
    <location>
        <begin position="1"/>
        <end position="153"/>
    </location>
</feature>
<dbReference type="PIRSF" id="PIRSF017179">
    <property type="entry name" value="RISC-Tudor-SN"/>
    <property type="match status" value="1"/>
</dbReference>
<evidence type="ECO:0000256" key="3">
    <source>
        <dbReference type="ARBA" id="ARBA00022737"/>
    </source>
</evidence>
<evidence type="ECO:0000313" key="6">
    <source>
        <dbReference type="Proteomes" id="UP000179807"/>
    </source>
</evidence>
<dbReference type="VEuPathDB" id="TrichDB:TRFO_38441"/>
<dbReference type="GO" id="GO:0004518">
    <property type="term" value="F:nuclease activity"/>
    <property type="evidence" value="ECO:0007669"/>
    <property type="project" value="TreeGrafter"/>
</dbReference>
<dbReference type="GO" id="GO:0005829">
    <property type="term" value="C:cytosol"/>
    <property type="evidence" value="ECO:0007669"/>
    <property type="project" value="TreeGrafter"/>
</dbReference>
<proteinExistence type="predicted"/>
<keyword evidence="2" id="KW-0963">Cytoplasm</keyword>
<dbReference type="PROSITE" id="PS50830">
    <property type="entry name" value="TNASE_3"/>
    <property type="match status" value="4"/>
</dbReference>
<feature type="domain" description="TNase-like" evidence="4">
    <location>
        <begin position="173"/>
        <end position="304"/>
    </location>
</feature>
<organism evidence="5 6">
    <name type="scientific">Tritrichomonas foetus</name>
    <dbReference type="NCBI Taxonomy" id="1144522"/>
    <lineage>
        <taxon>Eukaryota</taxon>
        <taxon>Metamonada</taxon>
        <taxon>Parabasalia</taxon>
        <taxon>Tritrichomonadida</taxon>
        <taxon>Tritrichomonadidae</taxon>
        <taxon>Tritrichomonas</taxon>
    </lineage>
</organism>
<dbReference type="InterPro" id="IPR016071">
    <property type="entry name" value="Staphylococal_nuclease_OB-fold"/>
</dbReference>
<dbReference type="Proteomes" id="UP000179807">
    <property type="component" value="Unassembled WGS sequence"/>
</dbReference>
<dbReference type="GeneID" id="94846742"/>
<dbReference type="Gene3D" id="2.30.30.140">
    <property type="match status" value="1"/>
</dbReference>
<dbReference type="RefSeq" id="XP_068348597.1">
    <property type="nucleotide sequence ID" value="XM_068512038.1"/>
</dbReference>
<dbReference type="SUPFAM" id="SSF63748">
    <property type="entry name" value="Tudor/PWWP/MBT"/>
    <property type="match status" value="1"/>
</dbReference>
<keyword evidence="6" id="KW-1185">Reference proteome</keyword>
<dbReference type="GO" id="GO:0031332">
    <property type="term" value="C:RNAi effector complex"/>
    <property type="evidence" value="ECO:0007669"/>
    <property type="project" value="InterPro"/>
</dbReference>
<comment type="caution">
    <text evidence="5">The sequence shown here is derived from an EMBL/GenBank/DDBJ whole genome shotgun (WGS) entry which is preliminary data.</text>
</comment>
<reference evidence="5" key="1">
    <citation type="submission" date="2016-10" db="EMBL/GenBank/DDBJ databases">
        <authorList>
            <person name="Benchimol M."/>
            <person name="Almeida L.G."/>
            <person name="Vasconcelos A.T."/>
            <person name="Perreira-Neves A."/>
            <person name="Rosa I.A."/>
            <person name="Tasca T."/>
            <person name="Bogo M.R."/>
            <person name="de Souza W."/>
        </authorList>
    </citation>
    <scope>NUCLEOTIDE SEQUENCE [LARGE SCALE GENOMIC DNA]</scope>
    <source>
        <strain evidence="5">K</strain>
    </source>
</reference>
<dbReference type="Pfam" id="PF00565">
    <property type="entry name" value="SNase"/>
    <property type="match status" value="3"/>
</dbReference>
<dbReference type="InterPro" id="IPR035437">
    <property type="entry name" value="SNase_OB-fold_sf"/>
</dbReference>
<dbReference type="GO" id="GO:0003723">
    <property type="term" value="F:RNA binding"/>
    <property type="evidence" value="ECO:0007669"/>
    <property type="project" value="TreeGrafter"/>
</dbReference>
<evidence type="ECO:0000259" key="4">
    <source>
        <dbReference type="PROSITE" id="PS50830"/>
    </source>
</evidence>
<dbReference type="SMART" id="SM00333">
    <property type="entry name" value="TUDOR"/>
    <property type="match status" value="1"/>
</dbReference>
<dbReference type="EMBL" id="MLAK01001244">
    <property type="protein sequence ID" value="OHS95460.1"/>
    <property type="molecule type" value="Genomic_DNA"/>
</dbReference>
<accession>A0A1J4JDX8</accession>
<evidence type="ECO:0000313" key="5">
    <source>
        <dbReference type="EMBL" id="OHS95460.1"/>
    </source>
</evidence>
<dbReference type="PANTHER" id="PTHR12302">
    <property type="entry name" value="EBNA2 BINDING PROTEIN P100"/>
    <property type="match status" value="1"/>
</dbReference>
<dbReference type="SMART" id="SM00318">
    <property type="entry name" value="SNc"/>
    <property type="match status" value="4"/>
</dbReference>
<feature type="domain" description="TNase-like" evidence="4">
    <location>
        <begin position="474"/>
        <end position="602"/>
    </location>
</feature>
<evidence type="ECO:0000256" key="1">
    <source>
        <dbReference type="ARBA" id="ARBA00004496"/>
    </source>
</evidence>
<dbReference type="AlphaFoldDB" id="A0A1J4JDX8"/>
<sequence length="833" mass="93659">MQRGFVVAVLSGDTLAVKLVGAKNTPIHAVCVEFIQAPRLGSYDGRNPDEPHAWDSFEFVRNLCIGQRVVLNNLRTPDNLNKRSNPVFGPLPVSFAQIELFDKDHLDLGTAIIENGWGSLRVLKNQDTEDDYKIRLTTAQDEAKEAKKGIWAENGRVRKLPVDWEPNKLLKIKEFDAMIDNVISGSAFSAFLLPNFEQIRIQLAGIRTPGAKRDAPEPFGLEAKHFSEQRLLQRHVKVQLFSFNDQNNFFSGRVLHPNGDISIFLLNEGLAQMNNMTASQVNNSGELRQAESRAKEARKNLWKNFDVKTLRSIRFDGRVVLVKGSSSIEVESGSEIRRLWLSGCRIPNFNATGNSEPYGLEAREKLRNMLIGRNVQCMIDYKVEDRPYATVYTGNTCVNEAMAAAGLCNVFVAKNQNPSERIDAMMHAEQEAKAKKLGIHGIANPAVVQTQLNDLSNKHSRQRSVPFLHYIQNKVNKGVIEHFVSATRVVVLIPSERCVIRVNLQGVLAADPKDRLGFEALEYCNSNFLQRDCEVQVFDVDKVGVYIGNVRLIEGKKSLEEEILSRGFTEIHTMSVSRCPYKRELEAAQKSAEDQKIGVWSNRIRGTKLIEPGKAYEVNIVDIWDPATVVVQLQSDELKKINQGLLQVRQEAGKVMKGDFVAAVWEGKIYRAKVERVKNEETAEIEFLELGIHDEIPIKDLRVLPQQLIAIPPQAVPVRLAGLKAFHFDDEFNESGNQYIWDNCENATLYAHLVSEDDMPSVLLTDGTEPTSGSLNTQLLAEGYVRAYLYDVNAPFDKVFEELDETEKLAKAEKKGAWVHGNIGDDEDEDEAY</sequence>
<dbReference type="OrthoDB" id="10023235at2759"/>
<keyword evidence="3" id="KW-0677">Repeat</keyword>
<dbReference type="InterPro" id="IPR002999">
    <property type="entry name" value="Tudor"/>
</dbReference>
<dbReference type="GO" id="GO:0005634">
    <property type="term" value="C:nucleus"/>
    <property type="evidence" value="ECO:0007669"/>
    <property type="project" value="TreeGrafter"/>
</dbReference>
<dbReference type="Pfam" id="PF00567">
    <property type="entry name" value="TUDOR"/>
    <property type="match status" value="1"/>
</dbReference>
<dbReference type="SUPFAM" id="SSF50199">
    <property type="entry name" value="Staphylococcal nuclease"/>
    <property type="match status" value="5"/>
</dbReference>